<dbReference type="EMBL" id="BNAF01000017">
    <property type="protein sequence ID" value="GHE48092.1"/>
    <property type="molecule type" value="Genomic_DNA"/>
</dbReference>
<evidence type="ECO:0000256" key="3">
    <source>
        <dbReference type="ARBA" id="ARBA00022729"/>
    </source>
</evidence>
<evidence type="ECO:0000256" key="1">
    <source>
        <dbReference type="ARBA" id="ARBA00004442"/>
    </source>
</evidence>
<sequence>MDVRPVTEVPEETMYASEQGFFEVLSGTYVQMGRPQLYGKELTFGLLDALAQRYTAGSARQMYTVIMGTPTGAYDYEAQGSRATYIDPVWQGLYRIIGNTNNLLANIDQRKGIFSENHYNNVKGQALGLRAFLHFDLLRLFAPSPQTAGEQTFIPYVRTYDPVSSPKLTVTSTIANCLQDLDEAQRLLAVDKDMRENAADRFLTFTRNRFNYYAVLGLKARIYMYNGQLDSAYSYARKVIEAVPAQFRFTTKERVVNGDRTFVSEHLFSLRIQNMRNIYNDVFANAGFIRLTVTESALQRIYEEKTADFRYIDHWRSSGAGISFMKLSQDGLADTSRFAAQMPLLRLSEMYYIAAESSTNIDSATYFLNQVRAHRGMVTGPQDELRGLNQQQLAQEVQKEYLKEFYGEGQLFYFYKRLGYPFIPGLTPDDASIPATSSVYTWPIPFAELQGR</sequence>
<accession>A0ABQ3HYP7</accession>
<organism evidence="8 9">
    <name type="scientific">Sphingobacterium griseoflavum</name>
    <dbReference type="NCBI Taxonomy" id="1474952"/>
    <lineage>
        <taxon>Bacteria</taxon>
        <taxon>Pseudomonadati</taxon>
        <taxon>Bacteroidota</taxon>
        <taxon>Sphingobacteriia</taxon>
        <taxon>Sphingobacteriales</taxon>
        <taxon>Sphingobacteriaceae</taxon>
        <taxon>Sphingobacterium</taxon>
    </lineage>
</organism>
<evidence type="ECO:0008006" key="10">
    <source>
        <dbReference type="Google" id="ProtNLM"/>
    </source>
</evidence>
<evidence type="ECO:0000259" key="6">
    <source>
        <dbReference type="Pfam" id="PF07980"/>
    </source>
</evidence>
<protein>
    <recommendedName>
        <fullName evidence="10">RagB/SusD domain-containing protein</fullName>
    </recommendedName>
</protein>
<dbReference type="Pfam" id="PF14322">
    <property type="entry name" value="SusD-like_3"/>
    <property type="match status" value="1"/>
</dbReference>
<keyword evidence="4" id="KW-0472">Membrane</keyword>
<dbReference type="InterPro" id="IPR011990">
    <property type="entry name" value="TPR-like_helical_dom_sf"/>
</dbReference>
<evidence type="ECO:0000256" key="4">
    <source>
        <dbReference type="ARBA" id="ARBA00023136"/>
    </source>
</evidence>
<dbReference type="Gene3D" id="1.25.40.390">
    <property type="match status" value="1"/>
</dbReference>
<dbReference type="Pfam" id="PF07980">
    <property type="entry name" value="SusD_RagB"/>
    <property type="match status" value="1"/>
</dbReference>
<comment type="subcellular location">
    <subcellularLocation>
        <location evidence="1">Cell outer membrane</location>
    </subcellularLocation>
</comment>
<evidence type="ECO:0000313" key="8">
    <source>
        <dbReference type="EMBL" id="GHE48092.1"/>
    </source>
</evidence>
<dbReference type="Gene3D" id="1.25.40.900">
    <property type="match status" value="1"/>
</dbReference>
<comment type="similarity">
    <text evidence="2">Belongs to the SusD family.</text>
</comment>
<proteinExistence type="inferred from homology"/>
<reference evidence="9" key="1">
    <citation type="journal article" date="2019" name="Int. J. Syst. Evol. Microbiol.">
        <title>The Global Catalogue of Microorganisms (GCM) 10K type strain sequencing project: providing services to taxonomists for standard genome sequencing and annotation.</title>
        <authorList>
            <consortium name="The Broad Institute Genomics Platform"/>
            <consortium name="The Broad Institute Genome Sequencing Center for Infectious Disease"/>
            <person name="Wu L."/>
            <person name="Ma J."/>
        </authorList>
    </citation>
    <scope>NUCLEOTIDE SEQUENCE [LARGE SCALE GENOMIC DNA]</scope>
    <source>
        <strain evidence="9">CGMCC 1.12966</strain>
    </source>
</reference>
<keyword evidence="3" id="KW-0732">Signal</keyword>
<evidence type="ECO:0000259" key="7">
    <source>
        <dbReference type="Pfam" id="PF14322"/>
    </source>
</evidence>
<evidence type="ECO:0000256" key="2">
    <source>
        <dbReference type="ARBA" id="ARBA00006275"/>
    </source>
</evidence>
<feature type="domain" description="SusD-like N-terminal" evidence="7">
    <location>
        <begin position="81"/>
        <end position="223"/>
    </location>
</feature>
<evidence type="ECO:0000313" key="9">
    <source>
        <dbReference type="Proteomes" id="UP000620550"/>
    </source>
</evidence>
<evidence type="ECO:0000256" key="5">
    <source>
        <dbReference type="ARBA" id="ARBA00023237"/>
    </source>
</evidence>
<dbReference type="SUPFAM" id="SSF48452">
    <property type="entry name" value="TPR-like"/>
    <property type="match status" value="1"/>
</dbReference>
<name>A0ABQ3HYP7_9SPHI</name>
<dbReference type="Proteomes" id="UP000620550">
    <property type="component" value="Unassembled WGS sequence"/>
</dbReference>
<feature type="domain" description="RagB/SusD" evidence="6">
    <location>
        <begin position="330"/>
        <end position="417"/>
    </location>
</feature>
<dbReference type="InterPro" id="IPR012944">
    <property type="entry name" value="SusD_RagB_dom"/>
</dbReference>
<comment type="caution">
    <text evidence="8">The sequence shown here is derived from an EMBL/GenBank/DDBJ whole genome shotgun (WGS) entry which is preliminary data.</text>
</comment>
<keyword evidence="9" id="KW-1185">Reference proteome</keyword>
<gene>
    <name evidence="8" type="ORF">GCM10017764_33940</name>
</gene>
<dbReference type="Gene3D" id="2.20.20.130">
    <property type="match status" value="1"/>
</dbReference>
<dbReference type="InterPro" id="IPR033985">
    <property type="entry name" value="SusD-like_N"/>
</dbReference>
<keyword evidence="5" id="KW-0998">Cell outer membrane</keyword>